<dbReference type="PROSITE" id="PS51257">
    <property type="entry name" value="PROKAR_LIPOPROTEIN"/>
    <property type="match status" value="1"/>
</dbReference>
<proteinExistence type="predicted"/>
<gene>
    <name evidence="2" type="ORF">HMPREF3195_01630</name>
    <name evidence="3" type="ORF">NCTC11460_00892</name>
</gene>
<dbReference type="AlphaFoldDB" id="A0A135YND2"/>
<reference evidence="2 4" key="1">
    <citation type="submission" date="2016-02" db="EMBL/GenBank/DDBJ databases">
        <authorList>
            <person name="Wen L."/>
            <person name="He K."/>
            <person name="Yang H."/>
        </authorList>
    </citation>
    <scope>NUCLEOTIDE SEQUENCE [LARGE SCALE GENOMIC DNA]</scope>
    <source>
        <strain evidence="2 4">MJR8628A</strain>
    </source>
</reference>
<evidence type="ECO:0000313" key="5">
    <source>
        <dbReference type="Proteomes" id="UP000255101"/>
    </source>
</evidence>
<feature type="signal peptide" evidence="1">
    <location>
        <begin position="1"/>
        <end position="25"/>
    </location>
</feature>
<keyword evidence="1" id="KW-0732">Signal</keyword>
<accession>A0A135YND2</accession>
<dbReference type="PATRIC" id="fig|1261.3.peg.1578"/>
<evidence type="ECO:0000313" key="3">
    <source>
        <dbReference type="EMBL" id="SUB60975.1"/>
    </source>
</evidence>
<dbReference type="eggNOG" id="ENOG5033SCU">
    <property type="taxonomic scope" value="Bacteria"/>
</dbReference>
<evidence type="ECO:0000313" key="4">
    <source>
        <dbReference type="Proteomes" id="UP000070326"/>
    </source>
</evidence>
<dbReference type="STRING" id="1261.HMPREF3195_01630"/>
<dbReference type="RefSeq" id="WP_002844703.1">
    <property type="nucleotide sequence ID" value="NZ_CAMPYD010000007.1"/>
</dbReference>
<dbReference type="Proteomes" id="UP000070326">
    <property type="component" value="Unassembled WGS sequence"/>
</dbReference>
<organism evidence="2 4">
    <name type="scientific">Peptostreptococcus anaerobius</name>
    <dbReference type="NCBI Taxonomy" id="1261"/>
    <lineage>
        <taxon>Bacteria</taxon>
        <taxon>Bacillati</taxon>
        <taxon>Bacillota</taxon>
        <taxon>Clostridia</taxon>
        <taxon>Peptostreptococcales</taxon>
        <taxon>Peptostreptococcaceae</taxon>
        <taxon>Peptostreptococcus</taxon>
    </lineage>
</organism>
<evidence type="ECO:0000256" key="1">
    <source>
        <dbReference type="SAM" id="SignalP"/>
    </source>
</evidence>
<evidence type="ECO:0008006" key="6">
    <source>
        <dbReference type="Google" id="ProtNLM"/>
    </source>
</evidence>
<dbReference type="SUPFAM" id="SSF69318">
    <property type="entry name" value="Integrin alpha N-terminal domain"/>
    <property type="match status" value="1"/>
</dbReference>
<dbReference type="GeneID" id="79843606"/>
<sequence>MNKHKKILWLISLLLLPLFMMTACKANNIKSPEKLSEKPIYNEANKKIYDEIRKLTPLDTNFTLPQNAGEVGKINRVDLNNDGYDEIVTFKKKQSESQGVNSIYIYIFKSKNGELLDESEKIVRIPGDKIKYANFIDVDNNGKKNIVLQVTNKGFENIYVYQNEDDTIKKISEFNTSKYSMLLNFYDYDQDGKKEGLALLKDLSTYEIKVCKMNFVDGNILFDEAGTIKNVENLEKTNLKNGLVGKGWRGSILTYQGLSGFMINEYIVYKDGKFVLVFNDEYENKLNNISTLGSFDINKDGIIEISQNVEKDPQDLPKGSSIVTWYQWNGKFDKERKLLNTNKVLYCYDYNFKLNLKDYDQNRLSVSRKSDEDKVQYVFSTRDEMSNKIDYFKIIIIDKNSDYYNGVNKDAGSSDKQSNTVLYENQDYIYTFKYINQSACKLMGTNYREVQKSFEIINK</sequence>
<evidence type="ECO:0000313" key="2">
    <source>
        <dbReference type="EMBL" id="KXI10888.1"/>
    </source>
</evidence>
<feature type="chain" id="PRO_5014530405" description="VCBS repeat-containing protein" evidence="1">
    <location>
        <begin position="26"/>
        <end position="459"/>
    </location>
</feature>
<protein>
    <recommendedName>
        <fullName evidence="6">VCBS repeat-containing protein</fullName>
    </recommendedName>
</protein>
<name>A0A135YND2_9FIRM</name>
<dbReference type="Proteomes" id="UP000255101">
    <property type="component" value="Unassembled WGS sequence"/>
</dbReference>
<dbReference type="EMBL" id="LSQZ01000085">
    <property type="protein sequence ID" value="KXI10888.1"/>
    <property type="molecule type" value="Genomic_DNA"/>
</dbReference>
<reference evidence="3 5" key="2">
    <citation type="submission" date="2018-06" db="EMBL/GenBank/DDBJ databases">
        <authorList>
            <consortium name="Pathogen Informatics"/>
            <person name="Doyle S."/>
        </authorList>
    </citation>
    <scope>NUCLEOTIDE SEQUENCE [LARGE SCALE GENOMIC DNA]</scope>
    <source>
        <strain evidence="3 5">NCTC11460</strain>
    </source>
</reference>
<dbReference type="InterPro" id="IPR028994">
    <property type="entry name" value="Integrin_alpha_N"/>
</dbReference>
<dbReference type="EMBL" id="UGTB01000004">
    <property type="protein sequence ID" value="SUB60975.1"/>
    <property type="molecule type" value="Genomic_DNA"/>
</dbReference>